<evidence type="ECO:0000259" key="11">
    <source>
        <dbReference type="Pfam" id="PF00266"/>
    </source>
</evidence>
<dbReference type="Gene3D" id="1.10.260.50">
    <property type="match status" value="1"/>
</dbReference>
<dbReference type="Gene3D" id="3.40.640.10">
    <property type="entry name" value="Type I PLP-dependent aspartate aminotransferase-like (Major domain)"/>
    <property type="match status" value="1"/>
</dbReference>
<evidence type="ECO:0000256" key="2">
    <source>
        <dbReference type="ARBA" id="ARBA00003120"/>
    </source>
</evidence>
<evidence type="ECO:0000256" key="6">
    <source>
        <dbReference type="ARBA" id="ARBA00022723"/>
    </source>
</evidence>
<dbReference type="PANTHER" id="PTHR11601:SF34">
    <property type="entry name" value="CYSTEINE DESULFURASE"/>
    <property type="match status" value="1"/>
</dbReference>
<evidence type="ECO:0000256" key="10">
    <source>
        <dbReference type="ARBA" id="ARBA00050776"/>
    </source>
</evidence>
<gene>
    <name evidence="12" type="ORF">GCM10007854_01850</name>
</gene>
<dbReference type="EMBL" id="BSNJ01000001">
    <property type="protein sequence ID" value="GLQ19230.1"/>
    <property type="molecule type" value="Genomic_DNA"/>
</dbReference>
<keyword evidence="7" id="KW-0663">Pyridoxal phosphate</keyword>
<evidence type="ECO:0000256" key="8">
    <source>
        <dbReference type="ARBA" id="ARBA00023004"/>
    </source>
</evidence>
<evidence type="ECO:0000313" key="13">
    <source>
        <dbReference type="Proteomes" id="UP001161390"/>
    </source>
</evidence>
<comment type="cofactor">
    <cofactor evidence="1">
        <name>pyridoxal 5'-phosphate</name>
        <dbReference type="ChEBI" id="CHEBI:597326"/>
    </cofactor>
</comment>
<comment type="similarity">
    <text evidence="3">Belongs to the class-V pyridoxal-phosphate-dependent aminotransferase family. NifS/IscS subfamily.</text>
</comment>
<organism evidence="12 13">
    <name type="scientific">Algimonas porphyrae</name>
    <dbReference type="NCBI Taxonomy" id="1128113"/>
    <lineage>
        <taxon>Bacteria</taxon>
        <taxon>Pseudomonadati</taxon>
        <taxon>Pseudomonadota</taxon>
        <taxon>Alphaproteobacteria</taxon>
        <taxon>Maricaulales</taxon>
        <taxon>Robiginitomaculaceae</taxon>
        <taxon>Algimonas</taxon>
    </lineage>
</organism>
<reference evidence="12" key="1">
    <citation type="journal article" date="2014" name="Int. J. Syst. Evol. Microbiol.">
        <title>Complete genome of a new Firmicutes species belonging to the dominant human colonic microbiota ('Ruminococcus bicirculans') reveals two chromosomes and a selective capacity to utilize plant glucans.</title>
        <authorList>
            <consortium name="NISC Comparative Sequencing Program"/>
            <person name="Wegmann U."/>
            <person name="Louis P."/>
            <person name="Goesmann A."/>
            <person name="Henrissat B."/>
            <person name="Duncan S.H."/>
            <person name="Flint H.J."/>
        </authorList>
    </citation>
    <scope>NUCLEOTIDE SEQUENCE</scope>
    <source>
        <strain evidence="12">NBRC 108216</strain>
    </source>
</reference>
<keyword evidence="6" id="KW-0479">Metal-binding</keyword>
<evidence type="ECO:0000256" key="1">
    <source>
        <dbReference type="ARBA" id="ARBA00001933"/>
    </source>
</evidence>
<dbReference type="PANTHER" id="PTHR11601">
    <property type="entry name" value="CYSTEINE DESULFURYLASE FAMILY MEMBER"/>
    <property type="match status" value="1"/>
</dbReference>
<keyword evidence="5" id="KW-0808">Transferase</keyword>
<evidence type="ECO:0000256" key="7">
    <source>
        <dbReference type="ARBA" id="ARBA00022898"/>
    </source>
</evidence>
<keyword evidence="9" id="KW-0411">Iron-sulfur</keyword>
<dbReference type="SUPFAM" id="SSF53383">
    <property type="entry name" value="PLP-dependent transferases"/>
    <property type="match status" value="1"/>
</dbReference>
<keyword evidence="13" id="KW-1185">Reference proteome</keyword>
<comment type="catalytic activity">
    <reaction evidence="10">
        <text>(sulfur carrier)-H + L-cysteine = (sulfur carrier)-SH + L-alanine</text>
        <dbReference type="Rhea" id="RHEA:43892"/>
        <dbReference type="Rhea" id="RHEA-COMP:14737"/>
        <dbReference type="Rhea" id="RHEA-COMP:14739"/>
        <dbReference type="ChEBI" id="CHEBI:29917"/>
        <dbReference type="ChEBI" id="CHEBI:35235"/>
        <dbReference type="ChEBI" id="CHEBI:57972"/>
        <dbReference type="ChEBI" id="CHEBI:64428"/>
        <dbReference type="EC" id="2.8.1.7"/>
    </reaction>
</comment>
<sequence length="370" mass="38256">MSAYLDHNATSPAPQTVIDAVAHAMTVVGNASAQHSHGRAAAKLVADAREAIGMAMGQCAQDVLFTGSGTEAINTAIHAAVSDGCQHLIISSLDHPASIMAAEASGVRVSLLPATPTGQTDFDALADILNGWDAADGRPFLSLVAANSETGVIQNTDRAIDLIQDAGGLILIDAVQALGKLPMLYPADYVAVSAHKIGGPQGVGALYVSPEAPFTPLMHGGGHERRRRAGTLNVPGIAGFGAATAVMGDRFDRAEHMRDTLQAELKAIDPDIVIFGEGEARLPNTLFIAAPGLRAMTAMMAFDLEGLSVSTGTACSSGKVGESRALRAMGRIEDAPDGAIRVSFGPGNTMDDVEAFASAWRNLRKARKAA</sequence>
<comment type="function">
    <text evidence="2">Catalyzes the removal of elemental sulfur atoms from cysteine to produce alanine. Seems to participate in the biosynthesis of the nitrogenase metalloclusters by providing the inorganic sulfur required for the Fe-S core formation.</text>
</comment>
<reference evidence="12" key="2">
    <citation type="submission" date="2023-01" db="EMBL/GenBank/DDBJ databases">
        <title>Draft genome sequence of Algimonas porphyrae strain NBRC 108216.</title>
        <authorList>
            <person name="Sun Q."/>
            <person name="Mori K."/>
        </authorList>
    </citation>
    <scope>NUCLEOTIDE SEQUENCE</scope>
    <source>
        <strain evidence="12">NBRC 108216</strain>
    </source>
</reference>
<dbReference type="Gene3D" id="3.90.1150.10">
    <property type="entry name" value="Aspartate Aminotransferase, domain 1"/>
    <property type="match status" value="1"/>
</dbReference>
<dbReference type="InterPro" id="IPR015421">
    <property type="entry name" value="PyrdxlP-dep_Trfase_major"/>
</dbReference>
<dbReference type="InterPro" id="IPR016454">
    <property type="entry name" value="Cysteine_dSase"/>
</dbReference>
<evidence type="ECO:0000256" key="3">
    <source>
        <dbReference type="ARBA" id="ARBA00006490"/>
    </source>
</evidence>
<dbReference type="InterPro" id="IPR015422">
    <property type="entry name" value="PyrdxlP-dep_Trfase_small"/>
</dbReference>
<evidence type="ECO:0000256" key="4">
    <source>
        <dbReference type="ARBA" id="ARBA00013558"/>
    </source>
</evidence>
<dbReference type="Proteomes" id="UP001161390">
    <property type="component" value="Unassembled WGS sequence"/>
</dbReference>
<feature type="domain" description="Aminotransferase class V" evidence="11">
    <location>
        <begin position="4"/>
        <end position="356"/>
    </location>
</feature>
<evidence type="ECO:0000256" key="9">
    <source>
        <dbReference type="ARBA" id="ARBA00023014"/>
    </source>
</evidence>
<dbReference type="PIRSF" id="PIRSF005572">
    <property type="entry name" value="NifS"/>
    <property type="match status" value="1"/>
</dbReference>
<keyword evidence="8" id="KW-0408">Iron</keyword>
<protein>
    <recommendedName>
        <fullName evidence="4">Cysteine desulfurase</fullName>
    </recommendedName>
</protein>
<dbReference type="InterPro" id="IPR000192">
    <property type="entry name" value="Aminotrans_V_dom"/>
</dbReference>
<evidence type="ECO:0000256" key="5">
    <source>
        <dbReference type="ARBA" id="ARBA00022679"/>
    </source>
</evidence>
<proteinExistence type="inferred from homology"/>
<dbReference type="InterPro" id="IPR015424">
    <property type="entry name" value="PyrdxlP-dep_Trfase"/>
</dbReference>
<name>A0ABQ5UVD0_9PROT</name>
<evidence type="ECO:0000313" key="12">
    <source>
        <dbReference type="EMBL" id="GLQ19230.1"/>
    </source>
</evidence>
<accession>A0ABQ5UVD0</accession>
<comment type="caution">
    <text evidence="12">The sequence shown here is derived from an EMBL/GenBank/DDBJ whole genome shotgun (WGS) entry which is preliminary data.</text>
</comment>
<dbReference type="RefSeq" id="WP_284368986.1">
    <property type="nucleotide sequence ID" value="NZ_BSNJ01000001.1"/>
</dbReference>
<dbReference type="Pfam" id="PF00266">
    <property type="entry name" value="Aminotran_5"/>
    <property type="match status" value="1"/>
</dbReference>